<dbReference type="Proteomes" id="UP000008631">
    <property type="component" value="Chromosome"/>
</dbReference>
<evidence type="ECO:0000259" key="5">
    <source>
        <dbReference type="Pfam" id="PF00884"/>
    </source>
</evidence>
<protein>
    <submittedName>
        <fullName evidence="6">Sulfatase</fullName>
    </submittedName>
</protein>
<evidence type="ECO:0000313" key="7">
    <source>
        <dbReference type="Proteomes" id="UP000008631"/>
    </source>
</evidence>
<sequence>MSRSWVGGGTRPRWEAWAWALTVPIVLGPSLRGEAREAGRDNAHPRPNLVIVLCDDLGYGDLGCYGHPAIRTPRLDRMAKEGIRLTRCHAAVPVCSPSRAGLLTGRHPHREGIRDWIPADSGIFLRADAPGLAKLLRAAGYRTAHVGKWHLNSRLDGTEPTPGDHGFEHWLATQNNAAPSHMNPNNFVKNGQPTGPLEGHATTLVMDEALDWLKQRSDEEPYFLNIWFHAPHEPVATPEEFRAPYRRFDEESEPNRSVYYGSVELIDHEVGRLLDAIDARGDAARTLVVFTSDNGPETLRRYRGAVNSYGSPGPLRGRKLHIYEAGHRVPALIRWPQRIVPGGVLDEPVGLIDLLPTMAELIDISLPEGVEFDGTSLVPLLQGQPLRRDVPLVFEYERALSRPFTGAVIDGPWKLLADAQAQRFELYRIDRDPGEQVNLLEHNKDQDREIAAVFERLTRALAERRRAIEPPESR</sequence>
<evidence type="ECO:0000256" key="2">
    <source>
        <dbReference type="ARBA" id="ARBA00022723"/>
    </source>
</evidence>
<proteinExistence type="inferred from homology"/>
<feature type="domain" description="Sulfatase N-terminal" evidence="5">
    <location>
        <begin position="47"/>
        <end position="364"/>
    </location>
</feature>
<dbReference type="PANTHER" id="PTHR42693">
    <property type="entry name" value="ARYLSULFATASE FAMILY MEMBER"/>
    <property type="match status" value="1"/>
</dbReference>
<comment type="similarity">
    <text evidence="1">Belongs to the sulfatase family.</text>
</comment>
<evidence type="ECO:0000256" key="1">
    <source>
        <dbReference type="ARBA" id="ARBA00008779"/>
    </source>
</evidence>
<dbReference type="GO" id="GO:0004065">
    <property type="term" value="F:arylsulfatase activity"/>
    <property type="evidence" value="ECO:0007669"/>
    <property type="project" value="TreeGrafter"/>
</dbReference>
<dbReference type="Pfam" id="PF00884">
    <property type="entry name" value="Sulfatase"/>
    <property type="match status" value="1"/>
</dbReference>
<dbReference type="SUPFAM" id="SSF53649">
    <property type="entry name" value="Alkaline phosphatase-like"/>
    <property type="match status" value="1"/>
</dbReference>
<reference evidence="6 7" key="2">
    <citation type="journal article" date="2011" name="Stand. Genomic Sci.">
        <title>Complete genome sequence of Isosphaera pallida type strain (IS1B).</title>
        <authorList>
            <consortium name="US DOE Joint Genome Institute (JGI-PGF)"/>
            <person name="Goker M."/>
            <person name="Cleland D."/>
            <person name="Saunders E."/>
            <person name="Lapidus A."/>
            <person name="Nolan M."/>
            <person name="Lucas S."/>
            <person name="Hammon N."/>
            <person name="Deshpande S."/>
            <person name="Cheng J.F."/>
            <person name="Tapia R."/>
            <person name="Han C."/>
            <person name="Goodwin L."/>
            <person name="Pitluck S."/>
            <person name="Liolios K."/>
            <person name="Pagani I."/>
            <person name="Ivanova N."/>
            <person name="Mavromatis K."/>
            <person name="Pati A."/>
            <person name="Chen A."/>
            <person name="Palaniappan K."/>
            <person name="Land M."/>
            <person name="Hauser L."/>
            <person name="Chang Y.J."/>
            <person name="Jeffries C.D."/>
            <person name="Detter J.C."/>
            <person name="Beck B."/>
            <person name="Woyke T."/>
            <person name="Bristow J."/>
            <person name="Eisen J.A."/>
            <person name="Markowitz V."/>
            <person name="Hugenholtz P."/>
            <person name="Kyrpides N.C."/>
            <person name="Klenk H.P."/>
        </authorList>
    </citation>
    <scope>NUCLEOTIDE SEQUENCE [LARGE SCALE GENOMIC DNA]</scope>
    <source>
        <strain evidence="7">ATCC 43644 / DSM 9630 / IS1B</strain>
    </source>
</reference>
<reference key="1">
    <citation type="submission" date="2010-11" db="EMBL/GenBank/DDBJ databases">
        <title>The complete sequence of chromosome of Isophaera pallida ATCC 43644.</title>
        <authorList>
            <consortium name="US DOE Joint Genome Institute (JGI-PGF)"/>
            <person name="Lucas S."/>
            <person name="Copeland A."/>
            <person name="Lapidus A."/>
            <person name="Bruce D."/>
            <person name="Goodwin L."/>
            <person name="Pitluck S."/>
            <person name="Kyrpides N."/>
            <person name="Mavromatis K."/>
            <person name="Pagani I."/>
            <person name="Ivanova N."/>
            <person name="Saunders E."/>
            <person name="Brettin T."/>
            <person name="Detter J.C."/>
            <person name="Han C."/>
            <person name="Tapia R."/>
            <person name="Land M."/>
            <person name="Hauser L."/>
            <person name="Markowitz V."/>
            <person name="Cheng J.-F."/>
            <person name="Hugenholtz P."/>
            <person name="Woyke T."/>
            <person name="Wu D."/>
            <person name="Eisen J.A."/>
        </authorList>
    </citation>
    <scope>NUCLEOTIDE SEQUENCE</scope>
    <source>
        <strain>ATCC 43644</strain>
    </source>
</reference>
<dbReference type="PROSITE" id="PS00523">
    <property type="entry name" value="SULFATASE_1"/>
    <property type="match status" value="1"/>
</dbReference>
<keyword evidence="2" id="KW-0479">Metal-binding</keyword>
<dbReference type="OrthoDB" id="9803751at2"/>
<dbReference type="PANTHER" id="PTHR42693:SF53">
    <property type="entry name" value="ENDO-4-O-SULFATASE"/>
    <property type="match status" value="1"/>
</dbReference>
<dbReference type="RefSeq" id="WP_013563313.1">
    <property type="nucleotide sequence ID" value="NC_014962.1"/>
</dbReference>
<keyword evidence="3" id="KW-0378">Hydrolase</keyword>
<dbReference type="Gene3D" id="3.30.1120.10">
    <property type="match status" value="1"/>
</dbReference>
<dbReference type="InterPro" id="IPR050738">
    <property type="entry name" value="Sulfatase"/>
</dbReference>
<keyword evidence="7" id="KW-1185">Reference proteome</keyword>
<keyword evidence="4" id="KW-0106">Calcium</keyword>
<gene>
    <name evidence="6" type="ordered locus">Isop_0429</name>
</gene>
<dbReference type="eggNOG" id="COG3119">
    <property type="taxonomic scope" value="Bacteria"/>
</dbReference>
<dbReference type="EMBL" id="CP002353">
    <property type="protein sequence ID" value="ADV61024.1"/>
    <property type="molecule type" value="Genomic_DNA"/>
</dbReference>
<evidence type="ECO:0000313" key="6">
    <source>
        <dbReference type="EMBL" id="ADV61024.1"/>
    </source>
</evidence>
<dbReference type="InterPro" id="IPR017850">
    <property type="entry name" value="Alkaline_phosphatase_core_sf"/>
</dbReference>
<dbReference type="Gene3D" id="3.40.720.10">
    <property type="entry name" value="Alkaline Phosphatase, subunit A"/>
    <property type="match status" value="1"/>
</dbReference>
<organism evidence="6 7">
    <name type="scientific">Isosphaera pallida (strain ATCC 43644 / DSM 9630 / IS1B)</name>
    <dbReference type="NCBI Taxonomy" id="575540"/>
    <lineage>
        <taxon>Bacteria</taxon>
        <taxon>Pseudomonadati</taxon>
        <taxon>Planctomycetota</taxon>
        <taxon>Planctomycetia</taxon>
        <taxon>Isosphaerales</taxon>
        <taxon>Isosphaeraceae</taxon>
        <taxon>Isosphaera</taxon>
    </lineage>
</organism>
<evidence type="ECO:0000256" key="4">
    <source>
        <dbReference type="ARBA" id="ARBA00022837"/>
    </source>
</evidence>
<dbReference type="InterPro" id="IPR000917">
    <property type="entry name" value="Sulfatase_N"/>
</dbReference>
<dbReference type="InterPro" id="IPR024607">
    <property type="entry name" value="Sulfatase_CS"/>
</dbReference>
<evidence type="ECO:0000256" key="3">
    <source>
        <dbReference type="ARBA" id="ARBA00022801"/>
    </source>
</evidence>
<dbReference type="InParanoid" id="E8QYP8"/>
<dbReference type="HOGENOM" id="CLU_006332_10_4_0"/>
<name>E8QYP8_ISOPI</name>
<accession>E8QYP8</accession>
<dbReference type="GO" id="GO:0046872">
    <property type="term" value="F:metal ion binding"/>
    <property type="evidence" value="ECO:0007669"/>
    <property type="project" value="UniProtKB-KW"/>
</dbReference>
<dbReference type="STRING" id="575540.Isop_0429"/>
<dbReference type="KEGG" id="ipa:Isop_0429"/>
<dbReference type="AlphaFoldDB" id="E8QYP8"/>
<dbReference type="PROSITE" id="PS00149">
    <property type="entry name" value="SULFATASE_2"/>
    <property type="match status" value="1"/>
</dbReference>